<dbReference type="InterPro" id="IPR001054">
    <property type="entry name" value="A/G_cyclase"/>
</dbReference>
<dbReference type="PANTHER" id="PTHR43081:SF1">
    <property type="entry name" value="ADENYLATE CYCLASE, TERMINAL-DIFFERENTIATION SPECIFIC"/>
    <property type="match status" value="1"/>
</dbReference>
<name>A0ABX7P516_9BACT</name>
<gene>
    <name evidence="3" type="ORF">JY651_11890</name>
</gene>
<evidence type="ECO:0000259" key="2">
    <source>
        <dbReference type="PROSITE" id="PS50125"/>
    </source>
</evidence>
<dbReference type="InterPro" id="IPR016024">
    <property type="entry name" value="ARM-type_fold"/>
</dbReference>
<dbReference type="Proteomes" id="UP000662747">
    <property type="component" value="Chromosome"/>
</dbReference>
<organism evidence="3 4">
    <name type="scientific">Pyxidicoccus parkwayensis</name>
    <dbReference type="NCBI Taxonomy" id="2813578"/>
    <lineage>
        <taxon>Bacteria</taxon>
        <taxon>Pseudomonadati</taxon>
        <taxon>Myxococcota</taxon>
        <taxon>Myxococcia</taxon>
        <taxon>Myxococcales</taxon>
        <taxon>Cystobacterineae</taxon>
        <taxon>Myxococcaceae</taxon>
        <taxon>Pyxidicoccus</taxon>
    </lineage>
</organism>
<dbReference type="CDD" id="cd07302">
    <property type="entry name" value="CHD"/>
    <property type="match status" value="1"/>
</dbReference>
<dbReference type="InterPro" id="IPR029787">
    <property type="entry name" value="Nucleotide_cyclase"/>
</dbReference>
<dbReference type="RefSeq" id="WP_206727137.1">
    <property type="nucleotide sequence ID" value="NZ_CP071090.1"/>
</dbReference>
<dbReference type="SUPFAM" id="SSF55073">
    <property type="entry name" value="Nucleotide cyclase"/>
    <property type="match status" value="1"/>
</dbReference>
<accession>A0ABX7P516</accession>
<dbReference type="SMART" id="SM00044">
    <property type="entry name" value="CYCc"/>
    <property type="match status" value="1"/>
</dbReference>
<dbReference type="PROSITE" id="PS50125">
    <property type="entry name" value="GUANYLATE_CYCLASE_2"/>
    <property type="match status" value="1"/>
</dbReference>
<dbReference type="PANTHER" id="PTHR43081">
    <property type="entry name" value="ADENYLATE CYCLASE, TERMINAL-DIFFERENTIATION SPECIFIC-RELATED"/>
    <property type="match status" value="1"/>
</dbReference>
<keyword evidence="1" id="KW-1133">Transmembrane helix</keyword>
<sequence length="463" mass="48053">MKTANLAIVFTDIKGFTERTSRQTLEENQRLLQVHNALLSPLFKAFGGRIIKSIGDAFLVTFESPTQAVLSGIAIQDRLWHHNRNVLEPEQLHVRVAINVGEVRLESNDVFGEPVNIAARVEGLAEAGEVYFTEAVYLAMNKAEVPSKEVGAFELKGIPGKIRVFHVPRAPYRVEAPSAAAIAEAPGSEVMPPFGNLALSRVPESALGTPVDLAALGQRAAVLGQKAAAGASVLGQKAAAGASVLGQQASVLGQKAAAGASVLGQQARTVGGPLLSRLVAAIPPGLGARVRTFAAEQRKVLVGLGLAAVVAGVAVVAFGGGAAMRAIDAVEDAPEAERAPLVKEAKRLIKEEKDSGRRSYLEGRLEEASGNPAGSLSDYARAVKAGNGAAEDRIIDLLGHPQCGVRSAAAFTAGQLKLEDAVGELEDLAEDGGPDDGSGGILGIGKCDSKLAAQSALKRFNKD</sequence>
<dbReference type="EMBL" id="CP071090">
    <property type="protein sequence ID" value="QSQ25582.1"/>
    <property type="molecule type" value="Genomic_DNA"/>
</dbReference>
<reference evidence="3 4" key="1">
    <citation type="submission" date="2021-02" db="EMBL/GenBank/DDBJ databases">
        <title>De Novo genome assembly of isolated myxobacteria.</title>
        <authorList>
            <person name="Stevens D.C."/>
        </authorList>
    </citation>
    <scope>NUCLEOTIDE SEQUENCE [LARGE SCALE GENOMIC DNA]</scope>
    <source>
        <strain evidence="4">SCPEA02</strain>
    </source>
</reference>
<evidence type="ECO:0000313" key="3">
    <source>
        <dbReference type="EMBL" id="QSQ25582.1"/>
    </source>
</evidence>
<feature type="domain" description="Guanylate cyclase" evidence="2">
    <location>
        <begin position="7"/>
        <end position="122"/>
    </location>
</feature>
<feature type="transmembrane region" description="Helical" evidence="1">
    <location>
        <begin position="300"/>
        <end position="318"/>
    </location>
</feature>
<evidence type="ECO:0000313" key="4">
    <source>
        <dbReference type="Proteomes" id="UP000662747"/>
    </source>
</evidence>
<keyword evidence="4" id="KW-1185">Reference proteome</keyword>
<dbReference type="SUPFAM" id="SSF48371">
    <property type="entry name" value="ARM repeat"/>
    <property type="match status" value="1"/>
</dbReference>
<evidence type="ECO:0000256" key="1">
    <source>
        <dbReference type="SAM" id="Phobius"/>
    </source>
</evidence>
<keyword evidence="1" id="KW-0812">Transmembrane</keyword>
<dbReference type="Gene3D" id="3.30.70.1230">
    <property type="entry name" value="Nucleotide cyclase"/>
    <property type="match status" value="1"/>
</dbReference>
<protein>
    <submittedName>
        <fullName evidence="3">Adenylate/guanylate cyclase domain-containing protein</fullName>
    </submittedName>
</protein>
<dbReference type="InterPro" id="IPR050697">
    <property type="entry name" value="Adenylyl/Guanylyl_Cyclase_3/4"/>
</dbReference>
<proteinExistence type="predicted"/>
<keyword evidence="1" id="KW-0472">Membrane</keyword>
<dbReference type="Pfam" id="PF00211">
    <property type="entry name" value="Guanylate_cyc"/>
    <property type="match status" value="1"/>
</dbReference>